<dbReference type="EMBL" id="JABANM010014059">
    <property type="protein sequence ID" value="KAF4733278.1"/>
    <property type="molecule type" value="Genomic_DNA"/>
</dbReference>
<organism evidence="1 4">
    <name type="scientific">Perkinsus olseni</name>
    <name type="common">Perkinsus atlanticus</name>
    <dbReference type="NCBI Taxonomy" id="32597"/>
    <lineage>
        <taxon>Eukaryota</taxon>
        <taxon>Sar</taxon>
        <taxon>Alveolata</taxon>
        <taxon>Perkinsozoa</taxon>
        <taxon>Perkinsea</taxon>
        <taxon>Perkinsida</taxon>
        <taxon>Perkinsidae</taxon>
        <taxon>Perkinsus</taxon>
    </lineage>
</organism>
<comment type="caution">
    <text evidence="1">The sequence shown here is derived from an EMBL/GenBank/DDBJ whole genome shotgun (WGS) entry which is preliminary data.</text>
</comment>
<evidence type="ECO:0000313" key="3">
    <source>
        <dbReference type="EMBL" id="KAF4749380.1"/>
    </source>
</evidence>
<accession>A0A7J6P4T8</accession>
<evidence type="ECO:0000313" key="1">
    <source>
        <dbReference type="EMBL" id="KAF4691129.1"/>
    </source>
</evidence>
<dbReference type="AlphaFoldDB" id="A0A7J6P4T8"/>
<dbReference type="Proteomes" id="UP000541610">
    <property type="component" value="Unassembled WGS sequence"/>
</dbReference>
<protein>
    <submittedName>
        <fullName evidence="1">Uncharacterized protein</fullName>
    </submittedName>
</protein>
<evidence type="ECO:0000313" key="5">
    <source>
        <dbReference type="Proteomes" id="UP000553632"/>
    </source>
</evidence>
<dbReference type="EMBL" id="JABANO010007904">
    <property type="protein sequence ID" value="KAF4749380.1"/>
    <property type="molecule type" value="Genomic_DNA"/>
</dbReference>
<dbReference type="Proteomes" id="UP000574390">
    <property type="component" value="Unassembled WGS sequence"/>
</dbReference>
<keyword evidence="5" id="KW-1185">Reference proteome</keyword>
<proteinExistence type="predicted"/>
<gene>
    <name evidence="1" type="ORF">FOZ60_016116</name>
    <name evidence="2" type="ORF">FOZ62_027614</name>
    <name evidence="3" type="ORF">FOZ63_002899</name>
</gene>
<dbReference type="Proteomes" id="UP000553632">
    <property type="component" value="Unassembled WGS sequence"/>
</dbReference>
<evidence type="ECO:0000313" key="2">
    <source>
        <dbReference type="EMBL" id="KAF4733278.1"/>
    </source>
</evidence>
<name>A0A7J6P4T8_PEROL</name>
<sequence>MASVEASGRASEEYYHRAMRITVLGDSGKSCFITQALSNAGRMTLLDGGGPPDADGWRRSTCLLSPVGSEEEVIKLTIMECGHDYSRYSHQIDHLMKASPITILVVPSKDTMPSAGRWLDRIIAASADLPTRPKVTTVVLHESDTPLTGDGPVEHFIDSLLPGTPVLNCDPTDPRSALKALQSIIHPS</sequence>
<dbReference type="EMBL" id="JABANP010000084">
    <property type="protein sequence ID" value="KAF4691129.1"/>
    <property type="molecule type" value="Genomic_DNA"/>
</dbReference>
<evidence type="ECO:0000313" key="4">
    <source>
        <dbReference type="Proteomes" id="UP000541610"/>
    </source>
</evidence>
<reference evidence="4 5" key="1">
    <citation type="submission" date="2020-04" db="EMBL/GenBank/DDBJ databases">
        <title>Perkinsus olseni comparative genomics.</title>
        <authorList>
            <person name="Bogema D.R."/>
        </authorList>
    </citation>
    <scope>NUCLEOTIDE SEQUENCE [LARGE SCALE GENOMIC DNA]</scope>
    <source>
        <strain evidence="1">00978-12</strain>
        <strain evidence="2">ATCC PRA-205</strain>
        <strain evidence="3 5">ATCC PRA-207</strain>
    </source>
</reference>
<dbReference type="OrthoDB" id="10417113at2759"/>